<name>A0ABD2P9J7_9CUCU</name>
<comment type="caution">
    <text evidence="1">The sequence shown here is derived from an EMBL/GenBank/DDBJ whole genome shotgun (WGS) entry which is preliminary data.</text>
</comment>
<evidence type="ECO:0000313" key="1">
    <source>
        <dbReference type="EMBL" id="KAL3287393.1"/>
    </source>
</evidence>
<sequence length="91" mass="10306">MQKLFPPNFILSVYKPLLVTTSEMKIFKYDPSFLSMKVGKYVLLKNLSDDTFVGSFGKVIIGLISSYKQTKIAAEWLKGYSNKTILNVTFA</sequence>
<dbReference type="EMBL" id="JABFTP020000185">
    <property type="protein sequence ID" value="KAL3287393.1"/>
    <property type="molecule type" value="Genomic_DNA"/>
</dbReference>
<keyword evidence="2" id="KW-1185">Reference proteome</keyword>
<reference evidence="1 2" key="1">
    <citation type="journal article" date="2021" name="BMC Biol.">
        <title>Horizontally acquired antibacterial genes associated with adaptive radiation of ladybird beetles.</title>
        <authorList>
            <person name="Li H.S."/>
            <person name="Tang X.F."/>
            <person name="Huang Y.H."/>
            <person name="Xu Z.Y."/>
            <person name="Chen M.L."/>
            <person name="Du X.Y."/>
            <person name="Qiu B.Y."/>
            <person name="Chen P.T."/>
            <person name="Zhang W."/>
            <person name="Slipinski A."/>
            <person name="Escalona H.E."/>
            <person name="Waterhouse R.M."/>
            <person name="Zwick A."/>
            <person name="Pang H."/>
        </authorList>
    </citation>
    <scope>NUCLEOTIDE SEQUENCE [LARGE SCALE GENOMIC DNA]</scope>
    <source>
        <strain evidence="1">SYSU2018</strain>
    </source>
</reference>
<gene>
    <name evidence="1" type="ORF">HHI36_001866</name>
</gene>
<organism evidence="1 2">
    <name type="scientific">Cryptolaemus montrouzieri</name>
    <dbReference type="NCBI Taxonomy" id="559131"/>
    <lineage>
        <taxon>Eukaryota</taxon>
        <taxon>Metazoa</taxon>
        <taxon>Ecdysozoa</taxon>
        <taxon>Arthropoda</taxon>
        <taxon>Hexapoda</taxon>
        <taxon>Insecta</taxon>
        <taxon>Pterygota</taxon>
        <taxon>Neoptera</taxon>
        <taxon>Endopterygota</taxon>
        <taxon>Coleoptera</taxon>
        <taxon>Polyphaga</taxon>
        <taxon>Cucujiformia</taxon>
        <taxon>Coccinelloidea</taxon>
        <taxon>Coccinellidae</taxon>
        <taxon>Scymninae</taxon>
        <taxon>Scymnini</taxon>
        <taxon>Cryptolaemus</taxon>
    </lineage>
</organism>
<protein>
    <submittedName>
        <fullName evidence="1">Uncharacterized protein</fullName>
    </submittedName>
</protein>
<feature type="non-terminal residue" evidence="1">
    <location>
        <position position="91"/>
    </location>
</feature>
<dbReference type="Proteomes" id="UP001516400">
    <property type="component" value="Unassembled WGS sequence"/>
</dbReference>
<proteinExistence type="predicted"/>
<dbReference type="AlphaFoldDB" id="A0ABD2P9J7"/>
<accession>A0ABD2P9J7</accession>
<evidence type="ECO:0000313" key="2">
    <source>
        <dbReference type="Proteomes" id="UP001516400"/>
    </source>
</evidence>